<dbReference type="SMART" id="SM00942">
    <property type="entry name" value="PriCT_1"/>
    <property type="match status" value="1"/>
</dbReference>
<dbReference type="SUPFAM" id="SSF56747">
    <property type="entry name" value="Prim-pol domain"/>
    <property type="match status" value="1"/>
</dbReference>
<dbReference type="Pfam" id="PF09250">
    <property type="entry name" value="Prim-Pol"/>
    <property type="match status" value="1"/>
</dbReference>
<organism evidence="3 4">
    <name type="scientific">Corynebacterium crudilactis</name>
    <dbReference type="NCBI Taxonomy" id="1652495"/>
    <lineage>
        <taxon>Bacteria</taxon>
        <taxon>Bacillati</taxon>
        <taxon>Actinomycetota</taxon>
        <taxon>Actinomycetes</taxon>
        <taxon>Mycobacteriales</taxon>
        <taxon>Corynebacteriaceae</taxon>
        <taxon>Corynebacterium</taxon>
    </lineage>
</organism>
<accession>A0A172QRZ5</accession>
<evidence type="ECO:0000313" key="3">
    <source>
        <dbReference type="EMBL" id="ANE03452.1"/>
    </source>
</evidence>
<reference evidence="3 4" key="1">
    <citation type="submission" date="2016-05" db="EMBL/GenBank/DDBJ databases">
        <title>Complete genome sequence of Corynebacterium crudilactis, a new Corynebacterium species isolated from raw cow's milk.</title>
        <authorList>
            <person name="Christian R."/>
            <person name="Zimmermann J."/>
            <person name="Lipski A."/>
            <person name="Kalinowski J."/>
        </authorList>
    </citation>
    <scope>NUCLEOTIDE SEQUENCE [LARGE SCALE GENOMIC DNA]</scope>
    <source>
        <strain evidence="3 4">JZ16</strain>
    </source>
</reference>
<dbReference type="KEGG" id="ccjz:ccrud_03940"/>
<dbReference type="Proteomes" id="UP000076929">
    <property type="component" value="Chromosome"/>
</dbReference>
<dbReference type="RefSeq" id="WP_066564955.1">
    <property type="nucleotide sequence ID" value="NZ_CP015622.1"/>
</dbReference>
<protein>
    <submittedName>
        <fullName evidence="3">DNA primase</fullName>
    </submittedName>
</protein>
<dbReference type="CDD" id="cd04859">
    <property type="entry name" value="Prim_Pol"/>
    <property type="match status" value="1"/>
</dbReference>
<evidence type="ECO:0000259" key="2">
    <source>
        <dbReference type="SMART" id="SM00943"/>
    </source>
</evidence>
<dbReference type="OrthoDB" id="3218228at2"/>
<name>A0A172QRZ5_9CORY</name>
<feature type="domain" description="Primase C-terminal 1" evidence="1">
    <location>
        <begin position="227"/>
        <end position="287"/>
    </location>
</feature>
<dbReference type="AlphaFoldDB" id="A0A172QRZ5"/>
<evidence type="ECO:0000259" key="1">
    <source>
        <dbReference type="SMART" id="SM00942"/>
    </source>
</evidence>
<gene>
    <name evidence="3" type="ORF">ccrud_03940</name>
</gene>
<keyword evidence="4" id="KW-1185">Reference proteome</keyword>
<dbReference type="STRING" id="1652495.ccrud_03940"/>
<dbReference type="EMBL" id="CP015622">
    <property type="protein sequence ID" value="ANE03452.1"/>
    <property type="molecule type" value="Genomic_DNA"/>
</dbReference>
<dbReference type="SMART" id="SM00943">
    <property type="entry name" value="Prim-Pol"/>
    <property type="match status" value="1"/>
</dbReference>
<feature type="domain" description="DNA primase/polymerase bifunctional N-terminal" evidence="2">
    <location>
        <begin position="50"/>
        <end position="199"/>
    </location>
</feature>
<dbReference type="InterPro" id="IPR015330">
    <property type="entry name" value="DNA_primase/pol_bifunc_N"/>
</dbReference>
<evidence type="ECO:0000313" key="4">
    <source>
        <dbReference type="Proteomes" id="UP000076929"/>
    </source>
</evidence>
<dbReference type="InterPro" id="IPR014820">
    <property type="entry name" value="PriCT_1"/>
</dbReference>
<sequence>MNKAPTVQAGAVSGVVDHLQCSKLAGRSIPLAIDGTPETTPLELWLPTAAQRYARLGFKIGPLNGKVPMTPNGFKDFTTNLEQITTWWEKHPGANIGATPPPGMVVLDIDPRNGGWDTWQRLNADHHVPDTLMMLTGSHGLHYWFTLPYAGDLRGVAGEGVDVKTHTGYLVMPPSVHPITGWHYLIAHWCTPVELPTWLRAHVYKPVPKPALPRRVVPGDSPGAGLVATVEQAGEGQRNNVLHWAVCRALEDGLDLTAELTTAAQSIGLTDMEIQRTLTSAANTVGRAA</sequence>
<proteinExistence type="predicted"/>